<keyword evidence="6 7" id="KW-0963">Cytoplasm</keyword>
<dbReference type="CDD" id="cd03411">
    <property type="entry name" value="Ferrochelatase_N"/>
    <property type="match status" value="1"/>
</dbReference>
<dbReference type="GO" id="GO:0004325">
    <property type="term" value="F:ferrochelatase activity"/>
    <property type="evidence" value="ECO:0007669"/>
    <property type="project" value="UniProtKB-UniRule"/>
</dbReference>
<dbReference type="PANTHER" id="PTHR11108">
    <property type="entry name" value="FERROCHELATASE"/>
    <property type="match status" value="1"/>
</dbReference>
<proteinExistence type="inferred from homology"/>
<organism evidence="8 9">
    <name type="scientific">Thermoflexus hugenholtzii JAD2</name>
    <dbReference type="NCBI Taxonomy" id="877466"/>
    <lineage>
        <taxon>Bacteria</taxon>
        <taxon>Bacillati</taxon>
        <taxon>Chloroflexota</taxon>
        <taxon>Thermoflexia</taxon>
        <taxon>Thermoflexales</taxon>
        <taxon>Thermoflexaceae</taxon>
        <taxon>Thermoflexus</taxon>
    </lineage>
</organism>
<dbReference type="AlphaFoldDB" id="A0A212R6P7"/>
<dbReference type="EC" id="4.98.1.1" evidence="6 7"/>
<dbReference type="InterPro" id="IPR033659">
    <property type="entry name" value="Ferrochelatase_N"/>
</dbReference>
<evidence type="ECO:0000256" key="7">
    <source>
        <dbReference type="RuleBase" id="RU000607"/>
    </source>
</evidence>
<dbReference type="InterPro" id="IPR033644">
    <property type="entry name" value="Ferrochelatase_C"/>
</dbReference>
<dbReference type="FunCoup" id="A0A212R6P7">
    <property type="interactions" value="394"/>
</dbReference>
<protein>
    <recommendedName>
        <fullName evidence="6 7">Ferrochelatase</fullName>
        <ecNumber evidence="6 7">4.98.1.1</ecNumber>
    </recommendedName>
    <alternativeName>
        <fullName evidence="6">Heme synthase</fullName>
    </alternativeName>
    <alternativeName>
        <fullName evidence="6">Protoheme ferro-lyase</fullName>
    </alternativeName>
</protein>
<gene>
    <name evidence="6" type="primary">hemH</name>
    <name evidence="8" type="ORF">SAMN02746019_00001950</name>
</gene>
<comment type="pathway">
    <text evidence="6 7">Porphyrin-containing compound metabolism; protoheme biosynthesis; protoheme from protoporphyrin-IX: step 1/1.</text>
</comment>
<evidence type="ECO:0000256" key="2">
    <source>
        <dbReference type="ARBA" id="ARBA00023133"/>
    </source>
</evidence>
<dbReference type="CDD" id="cd00419">
    <property type="entry name" value="Ferrochelatase_C"/>
    <property type="match status" value="1"/>
</dbReference>
<feature type="binding site" evidence="6">
    <location>
        <position position="179"/>
    </location>
    <ligand>
        <name>Fe(2+)</name>
        <dbReference type="ChEBI" id="CHEBI:29033"/>
    </ligand>
</feature>
<keyword evidence="3 6" id="KW-0456">Lyase</keyword>
<keyword evidence="2 6" id="KW-0350">Heme biosynthesis</keyword>
<evidence type="ECO:0000256" key="5">
    <source>
        <dbReference type="ARBA" id="ARBA00024536"/>
    </source>
</evidence>
<comment type="catalytic activity">
    <reaction evidence="5">
        <text>Fe-coproporphyrin III + 2 H(+) = coproporphyrin III + Fe(2+)</text>
        <dbReference type="Rhea" id="RHEA:49572"/>
        <dbReference type="ChEBI" id="CHEBI:15378"/>
        <dbReference type="ChEBI" id="CHEBI:29033"/>
        <dbReference type="ChEBI" id="CHEBI:68438"/>
        <dbReference type="ChEBI" id="CHEBI:131725"/>
        <dbReference type="EC" id="4.99.1.9"/>
    </reaction>
    <physiologicalReaction direction="right-to-left" evidence="5">
        <dbReference type="Rhea" id="RHEA:49574"/>
    </physiologicalReaction>
</comment>
<dbReference type="Gene3D" id="3.40.50.1400">
    <property type="match status" value="2"/>
</dbReference>
<dbReference type="GO" id="GO:0046872">
    <property type="term" value="F:metal ion binding"/>
    <property type="evidence" value="ECO:0007669"/>
    <property type="project" value="UniProtKB-KW"/>
</dbReference>
<accession>A0A212R6P7</accession>
<dbReference type="InterPro" id="IPR019772">
    <property type="entry name" value="Ferrochelatase_AS"/>
</dbReference>
<dbReference type="PROSITE" id="PS00534">
    <property type="entry name" value="FERROCHELATASE"/>
    <property type="match status" value="1"/>
</dbReference>
<dbReference type="PANTHER" id="PTHR11108:SF1">
    <property type="entry name" value="FERROCHELATASE, MITOCHONDRIAL"/>
    <property type="match status" value="1"/>
</dbReference>
<dbReference type="Pfam" id="PF00762">
    <property type="entry name" value="Ferrochelatase"/>
    <property type="match status" value="1"/>
</dbReference>
<keyword evidence="1 6" id="KW-0408">Iron</keyword>
<keyword evidence="4 6" id="KW-0627">Porphyrin biosynthesis</keyword>
<evidence type="ECO:0000256" key="3">
    <source>
        <dbReference type="ARBA" id="ARBA00023239"/>
    </source>
</evidence>
<evidence type="ECO:0000313" key="8">
    <source>
        <dbReference type="EMBL" id="SNB67866.1"/>
    </source>
</evidence>
<dbReference type="InterPro" id="IPR001015">
    <property type="entry name" value="Ferrochelatase"/>
</dbReference>
<name>A0A212R6P7_9CHLR</name>
<comment type="similarity">
    <text evidence="6 7">Belongs to the ferrochelatase family.</text>
</comment>
<evidence type="ECO:0000313" key="9">
    <source>
        <dbReference type="Proteomes" id="UP000197025"/>
    </source>
</evidence>
<dbReference type="GO" id="GO:0006783">
    <property type="term" value="P:heme biosynthetic process"/>
    <property type="evidence" value="ECO:0007669"/>
    <property type="project" value="UniProtKB-UniRule"/>
</dbReference>
<evidence type="ECO:0000256" key="4">
    <source>
        <dbReference type="ARBA" id="ARBA00023244"/>
    </source>
</evidence>
<dbReference type="HAMAP" id="MF_00323">
    <property type="entry name" value="Ferrochelatase"/>
    <property type="match status" value="1"/>
</dbReference>
<comment type="catalytic activity">
    <reaction evidence="6 7">
        <text>heme b + 2 H(+) = protoporphyrin IX + Fe(2+)</text>
        <dbReference type="Rhea" id="RHEA:22584"/>
        <dbReference type="ChEBI" id="CHEBI:15378"/>
        <dbReference type="ChEBI" id="CHEBI:29033"/>
        <dbReference type="ChEBI" id="CHEBI:57306"/>
        <dbReference type="ChEBI" id="CHEBI:60344"/>
        <dbReference type="EC" id="4.98.1.1"/>
    </reaction>
</comment>
<dbReference type="NCBIfam" id="TIGR00109">
    <property type="entry name" value="hemH"/>
    <property type="match status" value="1"/>
</dbReference>
<dbReference type="UniPathway" id="UPA00252">
    <property type="reaction ID" value="UER00325"/>
</dbReference>
<dbReference type="EMBL" id="FYEK01000035">
    <property type="protein sequence ID" value="SNB67866.1"/>
    <property type="molecule type" value="Genomic_DNA"/>
</dbReference>
<dbReference type="OrthoDB" id="9776380at2"/>
<sequence length="307" mass="33881">MARIGVLLMAYGTPSSLEEVEAYYTHIRGGRPPSPEQVEDLQARYRRIGGRSPLLEITLRQAEALAARLARIALGHSFHVRVGMRHAPPFIEEAVSELVREGIDRLIALALAPHFSRMSVGAYHAAMRRALAAHAAALPVVEIGGWGDHPLFLMAMAEGLREALADLPPDATEVIFTAHSLPARLRAEGDPYEVELLDSARRVARMVGWTRWRFAYQSASATGEPWLGPDLLEVLEDIARKREAQHVVVCPIGFVADHLEILYDLDVEAREAAARWGLDFRRTRSLNDDPLLIEALAALVCEAVARG</sequence>
<dbReference type="RefSeq" id="WP_088571583.1">
    <property type="nucleotide sequence ID" value="NZ_FYEK01000035.1"/>
</dbReference>
<comment type="subcellular location">
    <subcellularLocation>
        <location evidence="6 7">Cytoplasm</location>
    </subcellularLocation>
</comment>
<comment type="function">
    <text evidence="6 7">Catalyzes the ferrous insertion into protoporphyrin IX.</text>
</comment>
<dbReference type="Proteomes" id="UP000197025">
    <property type="component" value="Unassembled WGS sequence"/>
</dbReference>
<feature type="binding site" evidence="6">
    <location>
        <position position="260"/>
    </location>
    <ligand>
        <name>Fe(2+)</name>
        <dbReference type="ChEBI" id="CHEBI:29033"/>
    </ligand>
</feature>
<dbReference type="GO" id="GO:0005737">
    <property type="term" value="C:cytoplasm"/>
    <property type="evidence" value="ECO:0007669"/>
    <property type="project" value="UniProtKB-SubCell"/>
</dbReference>
<evidence type="ECO:0000256" key="6">
    <source>
        <dbReference type="HAMAP-Rule" id="MF_00323"/>
    </source>
</evidence>
<reference evidence="9" key="1">
    <citation type="submission" date="2017-06" db="EMBL/GenBank/DDBJ databases">
        <authorList>
            <person name="Varghese N."/>
            <person name="Submissions S."/>
        </authorList>
    </citation>
    <scope>NUCLEOTIDE SEQUENCE [LARGE SCALE GENOMIC DNA]</scope>
    <source>
        <strain evidence="9">JAD2</strain>
    </source>
</reference>
<dbReference type="InParanoid" id="A0A212R6P7"/>
<keyword evidence="6" id="KW-0479">Metal-binding</keyword>
<dbReference type="SUPFAM" id="SSF53800">
    <property type="entry name" value="Chelatase"/>
    <property type="match status" value="1"/>
</dbReference>
<keyword evidence="9" id="KW-1185">Reference proteome</keyword>
<evidence type="ECO:0000256" key="1">
    <source>
        <dbReference type="ARBA" id="ARBA00023004"/>
    </source>
</evidence>